<dbReference type="GO" id="GO:0006351">
    <property type="term" value="P:DNA-templated transcription"/>
    <property type="evidence" value="ECO:0007669"/>
    <property type="project" value="TreeGrafter"/>
</dbReference>
<sequence>MATDSGEPRGRLRVSALGLFNRVIAGPVLSRFVKAYPGIDLELKSTWSAPDATKFDVDLMFNTKPLEDKSFVNEPLSLTQRDFYASRDYLARRGVPDSITELADHDLVVLNYTDFKDGDWLWQDGEQQKTLQVKSNLMLDEAEAALQMTLLGHGICWLPDFCCEKYLESGEMVRLFEGRHATPGPLWAIYPRTPFENQRLRLFIEMARDSQLLGKPAPAQI</sequence>
<dbReference type="InterPro" id="IPR058163">
    <property type="entry name" value="LysR-type_TF_proteobact-type"/>
</dbReference>
<dbReference type="Pfam" id="PF03466">
    <property type="entry name" value="LysR_substrate"/>
    <property type="match status" value="1"/>
</dbReference>
<dbReference type="Proteomes" id="UP000305674">
    <property type="component" value="Unassembled WGS sequence"/>
</dbReference>
<comment type="caution">
    <text evidence="3">The sequence shown here is derived from an EMBL/GenBank/DDBJ whole genome shotgun (WGS) entry which is preliminary data.</text>
</comment>
<dbReference type="OrthoDB" id="9785745at2"/>
<dbReference type="GO" id="GO:0043565">
    <property type="term" value="F:sequence-specific DNA binding"/>
    <property type="evidence" value="ECO:0007669"/>
    <property type="project" value="TreeGrafter"/>
</dbReference>
<feature type="domain" description="LysR substrate-binding" evidence="2">
    <location>
        <begin position="6"/>
        <end position="209"/>
    </location>
</feature>
<dbReference type="GO" id="GO:0003700">
    <property type="term" value="F:DNA-binding transcription factor activity"/>
    <property type="evidence" value="ECO:0007669"/>
    <property type="project" value="TreeGrafter"/>
</dbReference>
<accession>A0A4U1BC60</accession>
<dbReference type="CDD" id="cd08422">
    <property type="entry name" value="PBP2_CrgA_like"/>
    <property type="match status" value="1"/>
</dbReference>
<gene>
    <name evidence="3" type="ORF">FCL40_12605</name>
</gene>
<reference evidence="3 4" key="1">
    <citation type="submission" date="2019-04" db="EMBL/GenBank/DDBJ databases">
        <authorList>
            <person name="Hwang J.C."/>
        </authorList>
    </citation>
    <scope>NUCLEOTIDE SEQUENCE [LARGE SCALE GENOMIC DNA]</scope>
    <source>
        <strain evidence="3 4">IMCC35001</strain>
    </source>
</reference>
<protein>
    <recommendedName>
        <fullName evidence="2">LysR substrate-binding domain-containing protein</fullName>
    </recommendedName>
</protein>
<dbReference type="PANTHER" id="PTHR30537">
    <property type="entry name" value="HTH-TYPE TRANSCRIPTIONAL REGULATOR"/>
    <property type="match status" value="1"/>
</dbReference>
<evidence type="ECO:0000259" key="2">
    <source>
        <dbReference type="Pfam" id="PF03466"/>
    </source>
</evidence>
<dbReference type="Gene3D" id="3.40.190.290">
    <property type="match status" value="1"/>
</dbReference>
<dbReference type="EMBL" id="SWCI01000007">
    <property type="protein sequence ID" value="TKB48542.1"/>
    <property type="molecule type" value="Genomic_DNA"/>
</dbReference>
<evidence type="ECO:0000313" key="3">
    <source>
        <dbReference type="EMBL" id="TKB48542.1"/>
    </source>
</evidence>
<evidence type="ECO:0000256" key="1">
    <source>
        <dbReference type="ARBA" id="ARBA00009437"/>
    </source>
</evidence>
<organism evidence="3 4">
    <name type="scientific">Ferrimonas sediminicola</name>
    <dbReference type="NCBI Taxonomy" id="2569538"/>
    <lineage>
        <taxon>Bacteria</taxon>
        <taxon>Pseudomonadati</taxon>
        <taxon>Pseudomonadota</taxon>
        <taxon>Gammaproteobacteria</taxon>
        <taxon>Alteromonadales</taxon>
        <taxon>Ferrimonadaceae</taxon>
        <taxon>Ferrimonas</taxon>
    </lineage>
</organism>
<dbReference type="AlphaFoldDB" id="A0A4U1BC60"/>
<dbReference type="PANTHER" id="PTHR30537:SF5">
    <property type="entry name" value="HTH-TYPE TRANSCRIPTIONAL ACTIVATOR TTDR-RELATED"/>
    <property type="match status" value="1"/>
</dbReference>
<evidence type="ECO:0000313" key="4">
    <source>
        <dbReference type="Proteomes" id="UP000305674"/>
    </source>
</evidence>
<proteinExistence type="inferred from homology"/>
<dbReference type="InterPro" id="IPR005119">
    <property type="entry name" value="LysR_subst-bd"/>
</dbReference>
<comment type="similarity">
    <text evidence="1">Belongs to the LysR transcriptional regulatory family.</text>
</comment>
<dbReference type="RefSeq" id="WP_136853653.1">
    <property type="nucleotide sequence ID" value="NZ_SWCI01000007.1"/>
</dbReference>
<name>A0A4U1BC60_9GAMM</name>
<dbReference type="SUPFAM" id="SSF53850">
    <property type="entry name" value="Periplasmic binding protein-like II"/>
    <property type="match status" value="1"/>
</dbReference>
<keyword evidence="4" id="KW-1185">Reference proteome</keyword>